<dbReference type="AlphaFoldDB" id="E3MEK2"/>
<name>E3MEK2_CAERE</name>
<protein>
    <recommendedName>
        <fullName evidence="3">Ubiquitin-like protease family profile domain-containing protein</fullName>
    </recommendedName>
</protein>
<gene>
    <name evidence="1" type="ORF">CRE_21804</name>
</gene>
<dbReference type="OMA" id="HERIYDG"/>
<reference evidence="1" key="1">
    <citation type="submission" date="2007-07" db="EMBL/GenBank/DDBJ databases">
        <title>PCAP assembly of the Caenorhabditis remanei genome.</title>
        <authorList>
            <consortium name="The Caenorhabditis remanei Sequencing Consortium"/>
            <person name="Wilson R.K."/>
        </authorList>
    </citation>
    <scope>NUCLEOTIDE SEQUENCE [LARGE SCALE GENOMIC DNA]</scope>
    <source>
        <strain evidence="1">PB4641</strain>
    </source>
</reference>
<dbReference type="EMBL" id="DS268439">
    <property type="protein sequence ID" value="EFP00494.1"/>
    <property type="molecule type" value="Genomic_DNA"/>
</dbReference>
<dbReference type="OrthoDB" id="6427852at2759"/>
<sequence length="174" mass="20297">MSLSTIQLEKFLRSCRITRESFCGVFPSDHHPVITRLPCSFIWNTAPSSDSGEHWVALWIDDRNFAHFMDSSGSEPQKGFLDFFSKNCGKWKKTFGKPVQGILSNVCGYYCIHFLIRKAMKQSNKRIRHPFTTNLGKNDDFVVKWVKTHLKTCEKRNEHERIYDGDEMSIREKS</sequence>
<dbReference type="Proteomes" id="UP000008281">
    <property type="component" value="Unassembled WGS sequence"/>
</dbReference>
<evidence type="ECO:0008006" key="3">
    <source>
        <dbReference type="Google" id="ProtNLM"/>
    </source>
</evidence>
<proteinExistence type="predicted"/>
<accession>E3MEK2</accession>
<evidence type="ECO:0000313" key="1">
    <source>
        <dbReference type="EMBL" id="EFP00494.1"/>
    </source>
</evidence>
<dbReference type="HOGENOM" id="CLU_1541547_0_0_1"/>
<keyword evidence="2" id="KW-1185">Reference proteome</keyword>
<evidence type="ECO:0000313" key="2">
    <source>
        <dbReference type="Proteomes" id="UP000008281"/>
    </source>
</evidence>
<dbReference type="InParanoid" id="E3MEK2"/>
<dbReference type="Gene3D" id="3.40.395.10">
    <property type="entry name" value="Adenoviral Proteinase, Chain A"/>
    <property type="match status" value="1"/>
</dbReference>
<organism evidence="2">
    <name type="scientific">Caenorhabditis remanei</name>
    <name type="common">Caenorhabditis vulgaris</name>
    <dbReference type="NCBI Taxonomy" id="31234"/>
    <lineage>
        <taxon>Eukaryota</taxon>
        <taxon>Metazoa</taxon>
        <taxon>Ecdysozoa</taxon>
        <taxon>Nematoda</taxon>
        <taxon>Chromadorea</taxon>
        <taxon>Rhabditida</taxon>
        <taxon>Rhabditina</taxon>
        <taxon>Rhabditomorpha</taxon>
        <taxon>Rhabditoidea</taxon>
        <taxon>Rhabditidae</taxon>
        <taxon>Peloderinae</taxon>
        <taxon>Caenorhabditis</taxon>
    </lineage>
</organism>